<dbReference type="EMBL" id="JAHHHV010000079">
    <property type="protein sequence ID" value="MBW4467666.1"/>
    <property type="molecule type" value="Genomic_DNA"/>
</dbReference>
<gene>
    <name evidence="1" type="ORF">KME07_19745</name>
</gene>
<proteinExistence type="predicted"/>
<organism evidence="1 2">
    <name type="scientific">Pegethrix bostrychoides GSE-TBD4-15B</name>
    <dbReference type="NCBI Taxonomy" id="2839662"/>
    <lineage>
        <taxon>Bacteria</taxon>
        <taxon>Bacillati</taxon>
        <taxon>Cyanobacteriota</taxon>
        <taxon>Cyanophyceae</taxon>
        <taxon>Oculatellales</taxon>
        <taxon>Oculatellaceae</taxon>
        <taxon>Pegethrix</taxon>
    </lineage>
</organism>
<sequence>MRYQTLWLLLLLNVIGCGFESQMQPIASPLDSLASSAPAATVLPTAADAQPDIQPDIQPDYAPTTPLPATGKVTIRADIRSLALDRLIAECPADSGPYAFAESTHYQVQICSAEYDPWQPKYYISQSKTDSSRLEITSTDPDEARQLMFRNAGYSYIIYRDSARPELTNAYLEIYSPDGNQSAEALLYLYEMEPPR</sequence>
<name>A0A951PDH2_9CYAN</name>
<protein>
    <submittedName>
        <fullName evidence="1">Uncharacterized protein</fullName>
    </submittedName>
</protein>
<reference evidence="1" key="2">
    <citation type="journal article" date="2022" name="Microbiol. Resour. Announc.">
        <title>Metagenome Sequencing to Explore Phylogenomics of Terrestrial Cyanobacteria.</title>
        <authorList>
            <person name="Ward R.D."/>
            <person name="Stajich J.E."/>
            <person name="Johansen J.R."/>
            <person name="Huntemann M."/>
            <person name="Clum A."/>
            <person name="Foster B."/>
            <person name="Foster B."/>
            <person name="Roux S."/>
            <person name="Palaniappan K."/>
            <person name="Varghese N."/>
            <person name="Mukherjee S."/>
            <person name="Reddy T.B.K."/>
            <person name="Daum C."/>
            <person name="Copeland A."/>
            <person name="Chen I.A."/>
            <person name="Ivanova N.N."/>
            <person name="Kyrpides N.C."/>
            <person name="Shapiro N."/>
            <person name="Eloe-Fadrosh E.A."/>
            <person name="Pietrasiak N."/>
        </authorList>
    </citation>
    <scope>NUCLEOTIDE SEQUENCE</scope>
    <source>
        <strain evidence="1">GSE-TBD4-15B</strain>
    </source>
</reference>
<evidence type="ECO:0000313" key="1">
    <source>
        <dbReference type="EMBL" id="MBW4467666.1"/>
    </source>
</evidence>
<evidence type="ECO:0000313" key="2">
    <source>
        <dbReference type="Proteomes" id="UP000707356"/>
    </source>
</evidence>
<dbReference type="Proteomes" id="UP000707356">
    <property type="component" value="Unassembled WGS sequence"/>
</dbReference>
<accession>A0A951PDH2</accession>
<comment type="caution">
    <text evidence="1">The sequence shown here is derived from an EMBL/GenBank/DDBJ whole genome shotgun (WGS) entry which is preliminary data.</text>
</comment>
<reference evidence="1" key="1">
    <citation type="submission" date="2021-05" db="EMBL/GenBank/DDBJ databases">
        <authorList>
            <person name="Pietrasiak N."/>
            <person name="Ward R."/>
            <person name="Stajich J.E."/>
            <person name="Kurbessoian T."/>
        </authorList>
    </citation>
    <scope>NUCLEOTIDE SEQUENCE</scope>
    <source>
        <strain evidence="1">GSE-TBD4-15B</strain>
    </source>
</reference>
<dbReference type="AlphaFoldDB" id="A0A951PDH2"/>